<dbReference type="SUPFAM" id="SSF47413">
    <property type="entry name" value="lambda repressor-like DNA-binding domains"/>
    <property type="match status" value="1"/>
</dbReference>
<name>A0A4R4TRB6_9ACTN</name>
<dbReference type="Proteomes" id="UP000295345">
    <property type="component" value="Unassembled WGS sequence"/>
</dbReference>
<dbReference type="Gene3D" id="3.40.50.2300">
    <property type="match status" value="2"/>
</dbReference>
<dbReference type="InterPro" id="IPR046335">
    <property type="entry name" value="LacI/GalR-like_sensor"/>
</dbReference>
<proteinExistence type="predicted"/>
<keyword evidence="1" id="KW-0805">Transcription regulation</keyword>
<dbReference type="PANTHER" id="PTHR30146:SF153">
    <property type="entry name" value="LACTOSE OPERON REPRESSOR"/>
    <property type="match status" value="1"/>
</dbReference>
<evidence type="ECO:0000259" key="4">
    <source>
        <dbReference type="PROSITE" id="PS50932"/>
    </source>
</evidence>
<dbReference type="CDD" id="cd01392">
    <property type="entry name" value="HTH_LacI"/>
    <property type="match status" value="1"/>
</dbReference>
<dbReference type="PANTHER" id="PTHR30146">
    <property type="entry name" value="LACI-RELATED TRANSCRIPTIONAL REPRESSOR"/>
    <property type="match status" value="1"/>
</dbReference>
<dbReference type="RefSeq" id="WP_132816613.1">
    <property type="nucleotide sequence ID" value="NZ_SMKI01000031.1"/>
</dbReference>
<dbReference type="OrthoDB" id="3227375at2"/>
<dbReference type="Pfam" id="PF13377">
    <property type="entry name" value="Peripla_BP_3"/>
    <property type="match status" value="1"/>
</dbReference>
<organism evidence="5 6">
    <name type="scientific">Streptomyces hainanensis</name>
    <dbReference type="NCBI Taxonomy" id="402648"/>
    <lineage>
        <taxon>Bacteria</taxon>
        <taxon>Bacillati</taxon>
        <taxon>Actinomycetota</taxon>
        <taxon>Actinomycetes</taxon>
        <taxon>Kitasatosporales</taxon>
        <taxon>Streptomycetaceae</taxon>
        <taxon>Streptomyces</taxon>
    </lineage>
</organism>
<protein>
    <submittedName>
        <fullName evidence="5">LacI family DNA-binding transcriptional regulator</fullName>
    </submittedName>
</protein>
<dbReference type="Pfam" id="PF00356">
    <property type="entry name" value="LacI"/>
    <property type="match status" value="1"/>
</dbReference>
<sequence length="343" mass="35821">MARTNGTRATLDAVATAAGVSKATVSKVLNGRPGVSGETRERVREAMRRVGYSPTVGPRDPAPAGSVQVVFDTLVNPYAVHVLDGVLAGAEELGAEVVTSVLRPNGGARTTPVGPAWLEQLSARGRAGLILVTSELTAEEIAACRRLGLGLVVVDPLNPLDENLVSVGATNWAGGVQATEHLLSLGHRRIGYAGGPARSVPARERLHGYREALESAGVPPAPELALLDSFQPDAGRRMADTLLDLADPPTAVFAGSDSIAMGVLAAARARGLRVPGELSVVGFDDTYGTLWTDPPLTTVHQPLRDMGRVAVRTTLLLARGEKPDSHHVQLATRLLVRGSTAPP</sequence>
<dbReference type="GO" id="GO:0003700">
    <property type="term" value="F:DNA-binding transcription factor activity"/>
    <property type="evidence" value="ECO:0007669"/>
    <property type="project" value="TreeGrafter"/>
</dbReference>
<evidence type="ECO:0000313" key="6">
    <source>
        <dbReference type="Proteomes" id="UP000295345"/>
    </source>
</evidence>
<comment type="caution">
    <text evidence="5">The sequence shown here is derived from an EMBL/GenBank/DDBJ whole genome shotgun (WGS) entry which is preliminary data.</text>
</comment>
<feature type="domain" description="HTH lacI-type" evidence="4">
    <location>
        <begin position="9"/>
        <end position="54"/>
    </location>
</feature>
<evidence type="ECO:0000256" key="3">
    <source>
        <dbReference type="ARBA" id="ARBA00023163"/>
    </source>
</evidence>
<keyword evidence="2 5" id="KW-0238">DNA-binding</keyword>
<keyword evidence="3" id="KW-0804">Transcription</keyword>
<dbReference type="EMBL" id="SMKI01000031">
    <property type="protein sequence ID" value="TDC78534.1"/>
    <property type="molecule type" value="Genomic_DNA"/>
</dbReference>
<reference evidence="5 6" key="1">
    <citation type="submission" date="2019-03" db="EMBL/GenBank/DDBJ databases">
        <title>Draft genome sequences of novel Actinobacteria.</title>
        <authorList>
            <person name="Sahin N."/>
            <person name="Ay H."/>
            <person name="Saygin H."/>
        </authorList>
    </citation>
    <scope>NUCLEOTIDE SEQUENCE [LARGE SCALE GENOMIC DNA]</scope>
    <source>
        <strain evidence="5 6">DSM 41900</strain>
    </source>
</reference>
<dbReference type="GO" id="GO:0000976">
    <property type="term" value="F:transcription cis-regulatory region binding"/>
    <property type="evidence" value="ECO:0007669"/>
    <property type="project" value="TreeGrafter"/>
</dbReference>
<evidence type="ECO:0000256" key="1">
    <source>
        <dbReference type="ARBA" id="ARBA00023015"/>
    </source>
</evidence>
<gene>
    <name evidence="5" type="ORF">E1283_04860</name>
</gene>
<dbReference type="SUPFAM" id="SSF53822">
    <property type="entry name" value="Periplasmic binding protein-like I"/>
    <property type="match status" value="1"/>
</dbReference>
<dbReference type="AlphaFoldDB" id="A0A4R4TRB6"/>
<evidence type="ECO:0000313" key="5">
    <source>
        <dbReference type="EMBL" id="TDC78534.1"/>
    </source>
</evidence>
<dbReference type="CDD" id="cd06296">
    <property type="entry name" value="PBP1_CatR-like"/>
    <property type="match status" value="1"/>
</dbReference>
<accession>A0A4R4TRB6</accession>
<dbReference type="PROSITE" id="PS50932">
    <property type="entry name" value="HTH_LACI_2"/>
    <property type="match status" value="1"/>
</dbReference>
<keyword evidence="6" id="KW-1185">Reference proteome</keyword>
<dbReference type="SMART" id="SM00354">
    <property type="entry name" value="HTH_LACI"/>
    <property type="match status" value="1"/>
</dbReference>
<dbReference type="InterPro" id="IPR028082">
    <property type="entry name" value="Peripla_BP_I"/>
</dbReference>
<dbReference type="Gene3D" id="1.10.260.40">
    <property type="entry name" value="lambda repressor-like DNA-binding domains"/>
    <property type="match status" value="1"/>
</dbReference>
<dbReference type="InterPro" id="IPR010982">
    <property type="entry name" value="Lambda_DNA-bd_dom_sf"/>
</dbReference>
<evidence type="ECO:0000256" key="2">
    <source>
        <dbReference type="ARBA" id="ARBA00023125"/>
    </source>
</evidence>
<dbReference type="InterPro" id="IPR000843">
    <property type="entry name" value="HTH_LacI"/>
</dbReference>